<name>A0A744KF35_SALER</name>
<dbReference type="EMBL" id="DAAURU010000038">
    <property type="protein sequence ID" value="HAF2609430.1"/>
    <property type="molecule type" value="Genomic_DNA"/>
</dbReference>
<organism evidence="1">
    <name type="scientific">Salmonella enterica</name>
    <name type="common">Salmonella choleraesuis</name>
    <dbReference type="NCBI Taxonomy" id="28901"/>
    <lineage>
        <taxon>Bacteria</taxon>
        <taxon>Pseudomonadati</taxon>
        <taxon>Pseudomonadota</taxon>
        <taxon>Gammaproteobacteria</taxon>
        <taxon>Enterobacterales</taxon>
        <taxon>Enterobacteriaceae</taxon>
        <taxon>Salmonella</taxon>
    </lineage>
</organism>
<reference evidence="1" key="2">
    <citation type="submission" date="2020-02" db="EMBL/GenBank/DDBJ databases">
        <authorList>
            <consortium name="NCBI Pathogen Detection Project"/>
        </authorList>
    </citation>
    <scope>NUCLEOTIDE SEQUENCE</scope>
    <source>
        <strain evidence="1">MA.CK_07/00001464-1</strain>
    </source>
</reference>
<reference evidence="1" key="1">
    <citation type="journal article" date="2018" name="Genome Biol.">
        <title>SKESA: strategic k-mer extension for scrupulous assemblies.</title>
        <authorList>
            <person name="Souvorov A."/>
            <person name="Agarwala R."/>
            <person name="Lipman D.J."/>
        </authorList>
    </citation>
    <scope>NUCLEOTIDE SEQUENCE</scope>
    <source>
        <strain evidence="1">MA.CK_07/00001464-1</strain>
    </source>
</reference>
<comment type="caution">
    <text evidence="1">The sequence shown here is derived from an EMBL/GenBank/DDBJ whole genome shotgun (WGS) entry which is preliminary data.</text>
</comment>
<sequence length="68" mass="7827">MTDAAIVVSVAWECSWPAISRQIQLNCHLSPVKPAIVHADLKVKQMEHEEGITTWRNKDLILVFIMWK</sequence>
<evidence type="ECO:0000313" key="1">
    <source>
        <dbReference type="EMBL" id="HAF2609430.1"/>
    </source>
</evidence>
<dbReference type="AlphaFoldDB" id="A0A744KF35"/>
<accession>A0A744KF35</accession>
<gene>
    <name evidence="1" type="ORF">G8N50_004877</name>
</gene>
<proteinExistence type="predicted"/>
<protein>
    <submittedName>
        <fullName evidence="1">Uncharacterized protein</fullName>
    </submittedName>
</protein>